<feature type="compositionally biased region" description="Basic residues" evidence="1">
    <location>
        <begin position="747"/>
        <end position="763"/>
    </location>
</feature>
<feature type="compositionally biased region" description="Polar residues" evidence="1">
    <location>
        <begin position="35"/>
        <end position="48"/>
    </location>
</feature>
<dbReference type="OrthoDB" id="3563908at2759"/>
<gene>
    <name evidence="2" type="ORF">LARI1_G009055</name>
</gene>
<sequence>MASIDLSRVQFWQPPLNLSSSKQRPASLHIRKNTRPSLTDSSRNQLASLPNEALRHDNRAKSAVAATRPQERDLTQHEVNAVGAQGRDNANRNDEADDDLPSIEEFWSQMSRQGIATGHQNSKDTLQHLEKSALDTNGSRPGPMQSRLDNGIGGSRGTPDKPVILEDDEVDTWSLKATAVSASAGAGINPSFEPSELLDPPSHGPWWDVEDSCFVDADICPSLPGHDRLLSQLTLPQDQPYSDHNDETTGGALDEQAPYSLLTLLDESGGGGTDENTSELERGIQLALEEQGPSLVLTPSSFCPRRDSAELSHSQVGGVEIPHSDPQNLVEVVDADNPKNKEATETLSVKQLEMPEIDEYCFRLREIRTQQFAGRQTETTQYRIVWGEHPNQSNSWVNEDDIQLSMPWPVGDQDLIPQIETNVRVHQIRCSRHSKNKKLFEYMVDGLSTWITEDQLRISFSSTLLANLKESLPDPFSQTQYDVNHKRSVSSINNEHCHSLVSRSPGPCVPSSPATSSQPEPEKRGEKRKRKRLDTHTEINSDVSPSVIIDDNYAIRNGDPRPAKRQRPRLAPTVTAPLHVRRSPRLMSLPTTSLEVDAQPQADRRCRPTPIHNKHSSRTSRSPSKASKAAAAAEYQEWPFQGFLKRVTIGNQTIYNLEFSLPRISEHLNLSLHSEDSSVSAKESSIDAAISRRAVTSRKPGKELTKDQESLLAKMVQDDQTWTEIGRHFPGYTLQWLKKNFFTKQGGKPRKRGRKPGVKGRVV</sequence>
<protein>
    <submittedName>
        <fullName evidence="2">Uncharacterized protein</fullName>
    </submittedName>
</protein>
<dbReference type="EMBL" id="QGMF01001151">
    <property type="protein sequence ID" value="TVY13031.1"/>
    <property type="molecule type" value="Genomic_DNA"/>
</dbReference>
<feature type="region of interest" description="Disordered" evidence="1">
    <location>
        <begin position="236"/>
        <end position="255"/>
    </location>
</feature>
<feature type="region of interest" description="Disordered" evidence="1">
    <location>
        <begin position="133"/>
        <end position="161"/>
    </location>
</feature>
<organism evidence="2 3">
    <name type="scientific">Lachnellula arida</name>
    <dbReference type="NCBI Taxonomy" id="1316785"/>
    <lineage>
        <taxon>Eukaryota</taxon>
        <taxon>Fungi</taxon>
        <taxon>Dikarya</taxon>
        <taxon>Ascomycota</taxon>
        <taxon>Pezizomycotina</taxon>
        <taxon>Leotiomycetes</taxon>
        <taxon>Helotiales</taxon>
        <taxon>Lachnaceae</taxon>
        <taxon>Lachnellula</taxon>
    </lineage>
</organism>
<feature type="region of interest" description="Disordered" evidence="1">
    <location>
        <begin position="744"/>
        <end position="763"/>
    </location>
</feature>
<feature type="region of interest" description="Disordered" evidence="1">
    <location>
        <begin position="595"/>
        <end position="630"/>
    </location>
</feature>
<evidence type="ECO:0000256" key="1">
    <source>
        <dbReference type="SAM" id="MobiDB-lite"/>
    </source>
</evidence>
<dbReference type="AlphaFoldDB" id="A0A8T9B153"/>
<reference evidence="2 3" key="1">
    <citation type="submission" date="2018-05" db="EMBL/GenBank/DDBJ databases">
        <title>Whole genome sequencing for identification of molecular markers to develop diagnostic detection tools for the regulated plant pathogen Lachnellula willkommii.</title>
        <authorList>
            <person name="Giroux E."/>
            <person name="Bilodeau G."/>
        </authorList>
    </citation>
    <scope>NUCLEOTIDE SEQUENCE [LARGE SCALE GENOMIC DNA]</scope>
    <source>
        <strain evidence="2 3">CBS 203.66</strain>
    </source>
</reference>
<dbReference type="Proteomes" id="UP000469559">
    <property type="component" value="Unassembled WGS sequence"/>
</dbReference>
<accession>A0A8T9B153</accession>
<keyword evidence="3" id="KW-1185">Reference proteome</keyword>
<evidence type="ECO:0000313" key="3">
    <source>
        <dbReference type="Proteomes" id="UP000469559"/>
    </source>
</evidence>
<comment type="caution">
    <text evidence="2">The sequence shown here is derived from an EMBL/GenBank/DDBJ whole genome shotgun (WGS) entry which is preliminary data.</text>
</comment>
<feature type="compositionally biased region" description="Low complexity" evidence="1">
    <location>
        <begin position="619"/>
        <end position="630"/>
    </location>
</feature>
<name>A0A8T9B153_9HELO</name>
<feature type="region of interest" description="Disordered" evidence="1">
    <location>
        <begin position="16"/>
        <end position="98"/>
    </location>
</feature>
<feature type="region of interest" description="Disordered" evidence="1">
    <location>
        <begin position="497"/>
        <end position="575"/>
    </location>
</feature>
<proteinExistence type="predicted"/>
<evidence type="ECO:0000313" key="2">
    <source>
        <dbReference type="EMBL" id="TVY13031.1"/>
    </source>
</evidence>